<protein>
    <recommendedName>
        <fullName evidence="3">Nuclease-like protein</fullName>
    </recommendedName>
</protein>
<name>A0A543NMX4_9ACTN</name>
<sequence length="217" mass="23654">MPSLSESEGKRPGDRPEEPGAVWARVAVRASVVLAAGSMAAGFLGWRAGALVAGLTACTYVLLGTAPRVPAPYGRGRLLRTLRRKGYRIVPEAASRHVAIGPGGIYLLETRAWQHTVWRSGGEWYVGAVPVGRVVARLTQRAGRIERVLEAGGDGRPWVVPVVMVSGQLPERVMRADRTVIARPREAVRYVLRRPEVLDPEEVEALTAEVEDHLFPE</sequence>
<reference evidence="1 2" key="1">
    <citation type="submission" date="2019-06" db="EMBL/GenBank/DDBJ databases">
        <title>Sequencing the genomes of 1000 actinobacteria strains.</title>
        <authorList>
            <person name="Klenk H.-P."/>
        </authorList>
    </citation>
    <scope>NUCLEOTIDE SEQUENCE [LARGE SCALE GENOMIC DNA]</scope>
    <source>
        <strain evidence="1 2">DSM 45015</strain>
    </source>
</reference>
<accession>A0A543NMX4</accession>
<organism evidence="1 2">
    <name type="scientific">Haloactinospora alba</name>
    <dbReference type="NCBI Taxonomy" id="405555"/>
    <lineage>
        <taxon>Bacteria</taxon>
        <taxon>Bacillati</taxon>
        <taxon>Actinomycetota</taxon>
        <taxon>Actinomycetes</taxon>
        <taxon>Streptosporangiales</taxon>
        <taxon>Nocardiopsidaceae</taxon>
        <taxon>Haloactinospora</taxon>
    </lineage>
</organism>
<gene>
    <name evidence="1" type="ORF">FHX37_3179</name>
</gene>
<evidence type="ECO:0000313" key="2">
    <source>
        <dbReference type="Proteomes" id="UP000317422"/>
    </source>
</evidence>
<evidence type="ECO:0000313" key="1">
    <source>
        <dbReference type="EMBL" id="TQN33179.1"/>
    </source>
</evidence>
<keyword evidence="2" id="KW-1185">Reference proteome</keyword>
<dbReference type="AlphaFoldDB" id="A0A543NMX4"/>
<evidence type="ECO:0008006" key="3">
    <source>
        <dbReference type="Google" id="ProtNLM"/>
    </source>
</evidence>
<dbReference type="EMBL" id="VFQC01000001">
    <property type="protein sequence ID" value="TQN33179.1"/>
    <property type="molecule type" value="Genomic_DNA"/>
</dbReference>
<proteinExistence type="predicted"/>
<comment type="caution">
    <text evidence="1">The sequence shown here is derived from an EMBL/GenBank/DDBJ whole genome shotgun (WGS) entry which is preliminary data.</text>
</comment>
<dbReference type="Proteomes" id="UP000317422">
    <property type="component" value="Unassembled WGS sequence"/>
</dbReference>